<feature type="compositionally biased region" description="Low complexity" evidence="16">
    <location>
        <begin position="1259"/>
        <end position="1273"/>
    </location>
</feature>
<feature type="compositionally biased region" description="Low complexity" evidence="16">
    <location>
        <begin position="1354"/>
        <end position="1376"/>
    </location>
</feature>
<comment type="catalytic activity">
    <reaction evidence="14">
        <text>L-seryl-[protein] + ATP = O-phospho-L-seryl-[protein] + ADP + H(+)</text>
        <dbReference type="Rhea" id="RHEA:17989"/>
        <dbReference type="Rhea" id="RHEA-COMP:9863"/>
        <dbReference type="Rhea" id="RHEA-COMP:11604"/>
        <dbReference type="ChEBI" id="CHEBI:15378"/>
        <dbReference type="ChEBI" id="CHEBI:29999"/>
        <dbReference type="ChEBI" id="CHEBI:30616"/>
        <dbReference type="ChEBI" id="CHEBI:83421"/>
        <dbReference type="ChEBI" id="CHEBI:456216"/>
        <dbReference type="EC" id="2.7.11.1"/>
    </reaction>
</comment>
<evidence type="ECO:0000313" key="20">
    <source>
        <dbReference type="EMBL" id="KAK2569578.1"/>
    </source>
</evidence>
<dbReference type="PANTHER" id="PTHR24356">
    <property type="entry name" value="SERINE/THREONINE-PROTEIN KINASE"/>
    <property type="match status" value="1"/>
</dbReference>
<evidence type="ECO:0000256" key="5">
    <source>
        <dbReference type="ARBA" id="ARBA00022490"/>
    </source>
</evidence>
<feature type="region of interest" description="Disordered" evidence="16">
    <location>
        <begin position="1203"/>
        <end position="1457"/>
    </location>
</feature>
<dbReference type="PROSITE" id="PS51285">
    <property type="entry name" value="AGC_KINASE_CTER"/>
    <property type="match status" value="1"/>
</dbReference>
<dbReference type="InterPro" id="IPR036034">
    <property type="entry name" value="PDZ_sf"/>
</dbReference>
<feature type="domain" description="AGC-kinase C-terminal" evidence="19">
    <location>
        <begin position="800"/>
        <end position="865"/>
    </location>
</feature>
<dbReference type="SMART" id="SM00228">
    <property type="entry name" value="PDZ"/>
    <property type="match status" value="1"/>
</dbReference>
<dbReference type="SUPFAM" id="SSF140482">
    <property type="entry name" value="MAST3 pre-PK domain-like"/>
    <property type="match status" value="1"/>
</dbReference>
<feature type="domain" description="Protein kinase" evidence="17">
    <location>
        <begin position="526"/>
        <end position="799"/>
    </location>
</feature>
<dbReference type="GO" id="GO:0035556">
    <property type="term" value="P:intracellular signal transduction"/>
    <property type="evidence" value="ECO:0007669"/>
    <property type="project" value="TreeGrafter"/>
</dbReference>
<dbReference type="EMBL" id="JARQWQ010000009">
    <property type="protein sequence ID" value="KAK2569578.1"/>
    <property type="molecule type" value="Genomic_DNA"/>
</dbReference>
<dbReference type="Pfam" id="PF00069">
    <property type="entry name" value="Pkinase"/>
    <property type="match status" value="1"/>
</dbReference>
<comment type="catalytic activity">
    <reaction evidence="13">
        <text>L-threonyl-[protein] + ATP = O-phospho-L-threonyl-[protein] + ADP + H(+)</text>
        <dbReference type="Rhea" id="RHEA:46608"/>
        <dbReference type="Rhea" id="RHEA-COMP:11060"/>
        <dbReference type="Rhea" id="RHEA-COMP:11605"/>
        <dbReference type="ChEBI" id="CHEBI:15378"/>
        <dbReference type="ChEBI" id="CHEBI:30013"/>
        <dbReference type="ChEBI" id="CHEBI:30616"/>
        <dbReference type="ChEBI" id="CHEBI:61977"/>
        <dbReference type="ChEBI" id="CHEBI:456216"/>
        <dbReference type="EC" id="2.7.11.1"/>
    </reaction>
</comment>
<evidence type="ECO:0000256" key="2">
    <source>
        <dbReference type="ARBA" id="ARBA00004496"/>
    </source>
</evidence>
<dbReference type="Proteomes" id="UP001249851">
    <property type="component" value="Unassembled WGS sequence"/>
</dbReference>
<dbReference type="InterPro" id="IPR000961">
    <property type="entry name" value="AGC-kinase_C"/>
</dbReference>
<feature type="region of interest" description="Disordered" evidence="16">
    <location>
        <begin position="821"/>
        <end position="847"/>
    </location>
</feature>
<dbReference type="Pfam" id="PF17820">
    <property type="entry name" value="PDZ_6"/>
    <property type="match status" value="1"/>
</dbReference>
<keyword evidence="12" id="KW-0460">Magnesium</keyword>
<feature type="region of interest" description="Disordered" evidence="16">
    <location>
        <begin position="301"/>
        <end position="331"/>
    </location>
</feature>
<evidence type="ECO:0000256" key="9">
    <source>
        <dbReference type="ARBA" id="ARBA00022741"/>
    </source>
</evidence>
<evidence type="ECO:0000256" key="14">
    <source>
        <dbReference type="ARBA" id="ARBA00048679"/>
    </source>
</evidence>
<dbReference type="Gene3D" id="1.10.510.10">
    <property type="entry name" value="Transferase(Phosphotransferase) domain 1"/>
    <property type="match status" value="1"/>
</dbReference>
<dbReference type="PROSITE" id="PS50011">
    <property type="entry name" value="PROTEIN_KINASE_DOM"/>
    <property type="match status" value="1"/>
</dbReference>
<dbReference type="InterPro" id="IPR041489">
    <property type="entry name" value="PDZ_6"/>
</dbReference>
<feature type="region of interest" description="Disordered" evidence="16">
    <location>
        <begin position="153"/>
        <end position="223"/>
    </location>
</feature>
<dbReference type="CDD" id="cd06705">
    <property type="entry name" value="PDZ_MAST"/>
    <property type="match status" value="1"/>
</dbReference>
<keyword evidence="9" id="KW-0547">Nucleotide-binding</keyword>
<dbReference type="FunFam" id="2.30.42.10:FF:000008">
    <property type="entry name" value="microtubule-associated serine/threonine-protein kinase 4 isoform X2"/>
    <property type="match status" value="1"/>
</dbReference>
<feature type="compositionally biased region" description="Basic and acidic residues" evidence="16">
    <location>
        <begin position="500"/>
        <end position="520"/>
    </location>
</feature>
<dbReference type="SUPFAM" id="SSF56112">
    <property type="entry name" value="Protein kinase-like (PK-like)"/>
    <property type="match status" value="1"/>
</dbReference>
<comment type="caution">
    <text evidence="20">The sequence shown here is derived from an EMBL/GenBank/DDBJ whole genome shotgun (WGS) entry which is preliminary data.</text>
</comment>
<comment type="cofactor">
    <cofactor evidence="1">
        <name>Mg(2+)</name>
        <dbReference type="ChEBI" id="CHEBI:18420"/>
    </cofactor>
</comment>
<dbReference type="FunFam" id="1.20.1480.20:FF:000001">
    <property type="entry name" value="microtubule-associated serine/threonine-protein kinase 4 isoform X1"/>
    <property type="match status" value="1"/>
</dbReference>
<keyword evidence="21" id="KW-1185">Reference proteome</keyword>
<comment type="similarity">
    <text evidence="3">Belongs to the protein kinase superfamily. AGC Ser/Thr protein kinase family.</text>
</comment>
<dbReference type="Pfam" id="PF08926">
    <property type="entry name" value="DUF1908"/>
    <property type="match status" value="1"/>
</dbReference>
<dbReference type="InterPro" id="IPR008271">
    <property type="entry name" value="Ser/Thr_kinase_AS"/>
</dbReference>
<dbReference type="GO" id="GO:0005524">
    <property type="term" value="F:ATP binding"/>
    <property type="evidence" value="ECO:0007669"/>
    <property type="project" value="UniProtKB-KW"/>
</dbReference>
<reference evidence="20" key="2">
    <citation type="journal article" date="2023" name="Science">
        <title>Genomic signatures of disease resistance in endangered staghorn corals.</title>
        <authorList>
            <person name="Vollmer S.V."/>
            <person name="Selwyn J.D."/>
            <person name="Despard B.A."/>
            <person name="Roesel C.L."/>
        </authorList>
    </citation>
    <scope>NUCLEOTIDE SEQUENCE</scope>
    <source>
        <strain evidence="20">K2</strain>
    </source>
</reference>
<feature type="compositionally biased region" description="Basic residues" evidence="16">
    <location>
        <begin position="1247"/>
        <end position="1258"/>
    </location>
</feature>
<evidence type="ECO:0000313" key="21">
    <source>
        <dbReference type="Proteomes" id="UP001249851"/>
    </source>
</evidence>
<comment type="subcellular location">
    <subcellularLocation>
        <location evidence="2">Cytoplasm</location>
    </subcellularLocation>
</comment>
<keyword evidence="11" id="KW-0067">ATP-binding</keyword>
<dbReference type="Gene3D" id="2.30.42.10">
    <property type="match status" value="1"/>
</dbReference>
<name>A0AAD9QXZ4_ACRCE</name>
<dbReference type="InterPro" id="IPR037711">
    <property type="entry name" value="MAST"/>
</dbReference>
<dbReference type="FunFam" id="3.30.200.20:FF:000012">
    <property type="entry name" value="microtubule-associated serine/threonine-protein kinase 2 isoform X1"/>
    <property type="match status" value="1"/>
</dbReference>
<dbReference type="GO" id="GO:0000287">
    <property type="term" value="F:magnesium ion binding"/>
    <property type="evidence" value="ECO:0007669"/>
    <property type="project" value="InterPro"/>
</dbReference>
<feature type="compositionally biased region" description="Polar residues" evidence="16">
    <location>
        <begin position="188"/>
        <end position="197"/>
    </location>
</feature>
<feature type="compositionally biased region" description="Basic and acidic residues" evidence="16">
    <location>
        <begin position="829"/>
        <end position="839"/>
    </location>
</feature>
<keyword evidence="15" id="KW-0175">Coiled coil</keyword>
<evidence type="ECO:0000256" key="10">
    <source>
        <dbReference type="ARBA" id="ARBA00022777"/>
    </source>
</evidence>
<keyword evidence="10 20" id="KW-0418">Kinase</keyword>
<dbReference type="InterPro" id="IPR011009">
    <property type="entry name" value="Kinase-like_dom_sf"/>
</dbReference>
<feature type="compositionally biased region" description="Polar residues" evidence="16">
    <location>
        <begin position="8"/>
        <end position="23"/>
    </location>
</feature>
<reference evidence="20" key="1">
    <citation type="journal article" date="2023" name="G3 (Bethesda)">
        <title>Whole genome assembly and annotation of the endangered Caribbean coral Acropora cervicornis.</title>
        <authorList>
            <person name="Selwyn J.D."/>
            <person name="Vollmer S.V."/>
        </authorList>
    </citation>
    <scope>NUCLEOTIDE SEQUENCE</scope>
    <source>
        <strain evidence="20">K2</strain>
    </source>
</reference>
<dbReference type="EC" id="2.7.11.1" evidence="4"/>
<evidence type="ECO:0000256" key="3">
    <source>
        <dbReference type="ARBA" id="ARBA00009903"/>
    </source>
</evidence>
<feature type="region of interest" description="Disordered" evidence="16">
    <location>
        <begin position="1475"/>
        <end position="1497"/>
    </location>
</feature>
<evidence type="ECO:0000259" key="18">
    <source>
        <dbReference type="PROSITE" id="PS50106"/>
    </source>
</evidence>
<evidence type="ECO:0000256" key="13">
    <source>
        <dbReference type="ARBA" id="ARBA00047899"/>
    </source>
</evidence>
<feature type="compositionally biased region" description="Basic residues" evidence="16">
    <location>
        <begin position="1216"/>
        <end position="1227"/>
    </location>
</feature>
<feature type="compositionally biased region" description="Polar residues" evidence="16">
    <location>
        <begin position="912"/>
        <end position="924"/>
    </location>
</feature>
<keyword evidence="7" id="KW-0597">Phosphoprotein</keyword>
<keyword evidence="6" id="KW-0723">Serine/threonine-protein kinase</keyword>
<feature type="compositionally biased region" description="Low complexity" evidence="16">
    <location>
        <begin position="1309"/>
        <end position="1326"/>
    </location>
</feature>
<feature type="region of interest" description="Disordered" evidence="16">
    <location>
        <begin position="870"/>
        <end position="1061"/>
    </location>
</feature>
<evidence type="ECO:0000256" key="12">
    <source>
        <dbReference type="ARBA" id="ARBA00022842"/>
    </source>
</evidence>
<evidence type="ECO:0000256" key="1">
    <source>
        <dbReference type="ARBA" id="ARBA00001946"/>
    </source>
</evidence>
<proteinExistence type="inferred from homology"/>
<feature type="region of interest" description="Disordered" evidence="16">
    <location>
        <begin position="1075"/>
        <end position="1104"/>
    </location>
</feature>
<dbReference type="SUPFAM" id="SSF50156">
    <property type="entry name" value="PDZ domain-like"/>
    <property type="match status" value="1"/>
</dbReference>
<dbReference type="PROSITE" id="PS00108">
    <property type="entry name" value="PROTEIN_KINASE_ST"/>
    <property type="match status" value="1"/>
</dbReference>
<accession>A0AAD9QXZ4</accession>
<dbReference type="InterPro" id="IPR000719">
    <property type="entry name" value="Prot_kinase_dom"/>
</dbReference>
<feature type="compositionally biased region" description="Polar residues" evidence="16">
    <location>
        <begin position="965"/>
        <end position="974"/>
    </location>
</feature>
<dbReference type="Gene3D" id="3.30.200.20">
    <property type="entry name" value="Phosphorylase Kinase, domain 1"/>
    <property type="match status" value="1"/>
</dbReference>
<evidence type="ECO:0000259" key="19">
    <source>
        <dbReference type="PROSITE" id="PS51285"/>
    </source>
</evidence>
<evidence type="ECO:0000259" key="17">
    <source>
        <dbReference type="PROSITE" id="PS50011"/>
    </source>
</evidence>
<dbReference type="Gene3D" id="1.20.1480.20">
    <property type="entry name" value="MAST3 pre-PK domain-like"/>
    <property type="match status" value="1"/>
</dbReference>
<keyword evidence="5" id="KW-0963">Cytoplasm</keyword>
<dbReference type="CDD" id="cd05609">
    <property type="entry name" value="STKc_MAST"/>
    <property type="match status" value="1"/>
</dbReference>
<feature type="domain" description="PDZ" evidence="18">
    <location>
        <begin position="1109"/>
        <end position="1197"/>
    </location>
</feature>
<protein>
    <recommendedName>
        <fullName evidence="4">non-specific serine/threonine protein kinase</fullName>
        <ecNumber evidence="4">2.7.11.1</ecNumber>
    </recommendedName>
</protein>
<dbReference type="PROSITE" id="PS50106">
    <property type="entry name" value="PDZ"/>
    <property type="match status" value="1"/>
</dbReference>
<feature type="compositionally biased region" description="Polar residues" evidence="16">
    <location>
        <begin position="1475"/>
        <end position="1491"/>
    </location>
</feature>
<dbReference type="InterPro" id="IPR023142">
    <property type="entry name" value="MAST_pre-PK_dom_sf"/>
</dbReference>
<gene>
    <name evidence="20" type="ORF">P5673_005403</name>
</gene>
<evidence type="ECO:0000256" key="4">
    <source>
        <dbReference type="ARBA" id="ARBA00012513"/>
    </source>
</evidence>
<feature type="region of interest" description="Disordered" evidence="16">
    <location>
        <begin position="1"/>
        <end position="23"/>
    </location>
</feature>
<evidence type="ECO:0000256" key="7">
    <source>
        <dbReference type="ARBA" id="ARBA00022553"/>
    </source>
</evidence>
<dbReference type="FunFam" id="1.10.510.10:FF:000012">
    <property type="entry name" value="microtubule-associated serine/threonine-protein kinase 2 isoform X1"/>
    <property type="match status" value="1"/>
</dbReference>
<dbReference type="InterPro" id="IPR050236">
    <property type="entry name" value="Ser_Thr_kinase_AGC"/>
</dbReference>
<dbReference type="InterPro" id="IPR001478">
    <property type="entry name" value="PDZ"/>
</dbReference>
<feature type="region of interest" description="Disordered" evidence="16">
    <location>
        <begin position="498"/>
        <end position="520"/>
    </location>
</feature>
<evidence type="ECO:0000256" key="11">
    <source>
        <dbReference type="ARBA" id="ARBA00022840"/>
    </source>
</evidence>
<dbReference type="PANTHER" id="PTHR24356:SF414">
    <property type="entry name" value="NON-SPECIFIC SERINE_THREONINE PROTEIN KINASE"/>
    <property type="match status" value="1"/>
</dbReference>
<dbReference type="GO" id="GO:0005737">
    <property type="term" value="C:cytoplasm"/>
    <property type="evidence" value="ECO:0007669"/>
    <property type="project" value="UniProtKB-SubCell"/>
</dbReference>
<feature type="compositionally biased region" description="Basic residues" evidence="16">
    <location>
        <begin position="1343"/>
        <end position="1353"/>
    </location>
</feature>
<feature type="coiled-coil region" evidence="15">
    <location>
        <begin position="348"/>
        <end position="375"/>
    </location>
</feature>
<evidence type="ECO:0000256" key="8">
    <source>
        <dbReference type="ARBA" id="ARBA00022679"/>
    </source>
</evidence>
<feature type="compositionally biased region" description="Polar residues" evidence="16">
    <location>
        <begin position="156"/>
        <end position="180"/>
    </location>
</feature>
<feature type="compositionally biased region" description="Acidic residues" evidence="16">
    <location>
        <begin position="1520"/>
        <end position="1532"/>
    </location>
</feature>
<evidence type="ECO:0000256" key="15">
    <source>
        <dbReference type="SAM" id="Coils"/>
    </source>
</evidence>
<evidence type="ECO:0000256" key="16">
    <source>
        <dbReference type="SAM" id="MobiDB-lite"/>
    </source>
</evidence>
<dbReference type="SMART" id="SM00220">
    <property type="entry name" value="S_TKc"/>
    <property type="match status" value="1"/>
</dbReference>
<feature type="region of interest" description="Disordered" evidence="16">
    <location>
        <begin position="1512"/>
        <end position="1532"/>
    </location>
</feature>
<keyword evidence="8" id="KW-0808">Transferase</keyword>
<feature type="compositionally biased region" description="Pro residues" evidence="16">
    <location>
        <begin position="875"/>
        <end position="891"/>
    </location>
</feature>
<dbReference type="GO" id="GO:0004674">
    <property type="term" value="F:protein serine/threonine kinase activity"/>
    <property type="evidence" value="ECO:0007669"/>
    <property type="project" value="UniProtKB-KW"/>
</dbReference>
<evidence type="ECO:0000256" key="6">
    <source>
        <dbReference type="ARBA" id="ARBA00022527"/>
    </source>
</evidence>
<dbReference type="InterPro" id="IPR015022">
    <property type="entry name" value="MAST_pre-PK_dom"/>
</dbReference>
<organism evidence="20 21">
    <name type="scientific">Acropora cervicornis</name>
    <name type="common">Staghorn coral</name>
    <dbReference type="NCBI Taxonomy" id="6130"/>
    <lineage>
        <taxon>Eukaryota</taxon>
        <taxon>Metazoa</taxon>
        <taxon>Cnidaria</taxon>
        <taxon>Anthozoa</taxon>
        <taxon>Hexacorallia</taxon>
        <taxon>Scleractinia</taxon>
        <taxon>Astrocoeniina</taxon>
        <taxon>Acroporidae</taxon>
        <taxon>Acropora</taxon>
    </lineage>
</organism>
<feature type="compositionally biased region" description="Polar residues" evidence="16">
    <location>
        <begin position="1378"/>
        <end position="1409"/>
    </location>
</feature>
<sequence>MEGLSRFTVANRTESEGSTTSEDNTSLRIFLEKESLGHLIALFPEDVSISYFQALTEYDLEHDYNVKDDKERELLMQSITKLREEFSADESDSELDNSAEFNSEVFSSLPRNIKLNHSRLSDDFGDGRTRRRESYVIPSSRLDETSNLVRMRANPSLGSSEPSLTGSCTDISRRPSSFNAGTRRAGRSHTTTSSVPSGCSGRPYSPFSSPVGQGVDSPVGSPSFHTVPNSAAIGAHFAFGNVRRSDIGARRWSVASLTSSSGYGTHTPCSSSYSSLASSQEKLHQLHIALPINDELNFGAHFSADSDHDDDSGGHRSPKPRQRSRSLSPGRSVPIQEDELQLLNNLYRERFPRAIKQMEENLQELIQECSEEDSLSHSHCDGVLNFVWNQIVEAARELLKQSQDGALTSLYFYDLSEKLERLLFEAHQKTDLGISPVKRLLRKLLMIMSRPARLLECLEFNPKDFYNQLDEEVRVLEQIPDKADITSYVKIKLGLVQTEEPQRDSPEKDDTTSTSEFDKKPTEDDFECIKLVSNGAYGAVYLVRHKQTQMRFAMKKMNKQLMLHRNQVQQVFAERDILTFAENPFVVGMWCSFETKKHLCMVMEYVEGGDCASLLKNMGPLPMDLARSYISETLLAVEYLHSYGIIHRDIKPDNLLITSMGHIKLTDFGLSKVGLINSTTHMYEHSLEQETKQFTDQQVFGTPDYLAPEVILMQGYGKPVDWWSLGIILYEFLLGVPPFYGDTPEELFADTLSGDIEWPPEDEAPPEDARDLVTKLLEQDPIARLGTTGAHEVKEHHFFVGLDWTALLRQKAEFIPHLEGEDDTSYFDSRTDRYNHGMETDDDEEDDEEFACFSNEFSNFSTCSPRYSRICSSPTPSPVHSPVPSPGPTSPVSPVNGKKACDSKDSGEEVSTPRSDQSSESSPPTVRRKGLDEQSAAGQSESQENDEGFRRQQSDSGVKAHQPRCRSSSTSESVTPIELDLSPESPSTPTTVRLRKKAYSDLSTSPIPRLSLSADEESPTKPPASSPASLTVETGDKQPVQGTHSPPGNKDKKGSRSSSKLELSLSDCELLALRHHIKSPPGSPRSQTPPRSPGRRRKSKTLSLGLRPPIIIEKGPRGYGFTLQAIRVYFGDSNYYRVHHLVSNVDHGSAAFEAGLRPGDLLTHVNDESVIGLSHRQTIELILSGGTKVKLCATELAKTSIKRGGRKRVLSASKQVSKKLPPRRGRRTVTSPNLPSSPGPETGDKQPKHKPFWKRIGRRTSLSLSPGSSLRRTSSLKRMVSSPDGRPARPASPKLSSPSFDFRTLSDQSSSSVSSSPASSPSSPSAHGLGRPGALQGLIPKLRPVRSPRRKSSSHVPVSPLARTPSPTSASPSHPHNLSHQARSTSPLTLRGSSASPHLATITPQTSPRPGSPLLRRALSPEHFQLGKQDKKVRRSSREERRSLGRQNSFEIKGRHRKHDLYQGVRCVVEQESVVQRSRSTSLNETNSQQKLSPRLELRRRSEEYRRFVSLKSEPKDCAEENSEEAERDTKL</sequence>